<evidence type="ECO:0000256" key="1">
    <source>
        <dbReference type="SAM" id="MobiDB-lite"/>
    </source>
</evidence>
<keyword evidence="4" id="KW-0808">Transferase</keyword>
<evidence type="ECO:0000313" key="4">
    <source>
        <dbReference type="EMBL" id="MBC3873789.1"/>
    </source>
</evidence>
<keyword evidence="4" id="KW-0012">Acyltransferase</keyword>
<evidence type="ECO:0000256" key="2">
    <source>
        <dbReference type="SAM" id="Phobius"/>
    </source>
</evidence>
<feature type="transmembrane region" description="Helical" evidence="2">
    <location>
        <begin position="97"/>
        <end position="115"/>
    </location>
</feature>
<feature type="transmembrane region" description="Helical" evidence="2">
    <location>
        <begin position="332"/>
        <end position="352"/>
    </location>
</feature>
<comment type="caution">
    <text evidence="4">The sequence shown here is derived from an EMBL/GenBank/DDBJ whole genome shotgun (WGS) entry which is preliminary data.</text>
</comment>
<feature type="transmembrane region" description="Helical" evidence="2">
    <location>
        <begin position="52"/>
        <end position="71"/>
    </location>
</feature>
<sequence>MQDQLISHPTLSVQAPSASGHDTSLGATHSATNFAIHSATHATTQRRHDLELLRIVALFLLIFYHTGMLYIQGWDFHYKSDYQSETLANWMMLVNPWRMSLLWFISGVALHYALQKYGSWYSVRQRSLRLLLPLLFGVLVVVPPQLYIEMAGKGQLPAGFTYLDFYQAFWQLKHPLFANYKSGILPHMDVNHLWYLRELWKFSLVLILVIAFTKLVWKILVQQFPSATNSFKNLSNFNVHGGSVSVLLILALIALDVFHLDDRNNTGLLFLLAGYALAMLNAFWRHIVQYRRRYLIAAVVLFIALLAVYNFLWMVPERKALPWVDGFAAIVYRSYAGCCIMAALAYAQSFGAHFQQFSQRWSEAVLPIYVVHQSLILIAAYILKPYALGACLEPVFVLVFTFAGSYLIYRVIKQFNVLRVCFGLAWETPTNSVDATSAAHASAKFGRLLRQGLAYLVLLPLALKLLA</sequence>
<dbReference type="InterPro" id="IPR050623">
    <property type="entry name" value="Glucan_succinyl_AcylTrfase"/>
</dbReference>
<organism evidence="4 5">
    <name type="scientific">Undibacterium flavidum</name>
    <dbReference type="NCBI Taxonomy" id="2762297"/>
    <lineage>
        <taxon>Bacteria</taxon>
        <taxon>Pseudomonadati</taxon>
        <taxon>Pseudomonadota</taxon>
        <taxon>Betaproteobacteria</taxon>
        <taxon>Burkholderiales</taxon>
        <taxon>Oxalobacteraceae</taxon>
        <taxon>Undibacterium</taxon>
    </lineage>
</organism>
<dbReference type="PANTHER" id="PTHR36927:SF3">
    <property type="entry name" value="GLUCANS BIOSYNTHESIS PROTEIN C"/>
    <property type="match status" value="1"/>
</dbReference>
<dbReference type="RefSeq" id="WP_186941813.1">
    <property type="nucleotide sequence ID" value="NZ_JACOGA010000007.1"/>
</dbReference>
<reference evidence="4 5" key="1">
    <citation type="submission" date="2020-08" db="EMBL/GenBank/DDBJ databases">
        <title>Novel species isolated from subtropical streams in China.</title>
        <authorList>
            <person name="Lu H."/>
        </authorList>
    </citation>
    <scope>NUCLEOTIDE SEQUENCE [LARGE SCALE GENOMIC DNA]</scope>
    <source>
        <strain evidence="4 5">LX15W</strain>
    </source>
</reference>
<feature type="transmembrane region" description="Helical" evidence="2">
    <location>
        <begin position="294"/>
        <end position="312"/>
    </location>
</feature>
<feature type="domain" description="Acyltransferase 3" evidence="3">
    <location>
        <begin position="48"/>
        <end position="410"/>
    </location>
</feature>
<evidence type="ECO:0000259" key="3">
    <source>
        <dbReference type="Pfam" id="PF01757"/>
    </source>
</evidence>
<dbReference type="GO" id="GO:0016746">
    <property type="term" value="F:acyltransferase activity"/>
    <property type="evidence" value="ECO:0007669"/>
    <property type="project" value="UniProtKB-KW"/>
</dbReference>
<proteinExistence type="predicted"/>
<dbReference type="InterPro" id="IPR002656">
    <property type="entry name" value="Acyl_transf_3_dom"/>
</dbReference>
<keyword evidence="2" id="KW-1133">Transmembrane helix</keyword>
<feature type="transmembrane region" description="Helical" evidence="2">
    <location>
        <begin position="127"/>
        <end position="148"/>
    </location>
</feature>
<feature type="transmembrane region" description="Helical" evidence="2">
    <location>
        <begin position="364"/>
        <end position="383"/>
    </location>
</feature>
<feature type="transmembrane region" description="Helical" evidence="2">
    <location>
        <begin position="199"/>
        <end position="217"/>
    </location>
</feature>
<dbReference type="EMBL" id="JACOGA010000007">
    <property type="protein sequence ID" value="MBC3873789.1"/>
    <property type="molecule type" value="Genomic_DNA"/>
</dbReference>
<feature type="region of interest" description="Disordered" evidence="1">
    <location>
        <begin position="1"/>
        <end position="23"/>
    </location>
</feature>
<protein>
    <submittedName>
        <fullName evidence="4">Acyltransferase</fullName>
    </submittedName>
</protein>
<name>A0ABR6YBY4_9BURK</name>
<feature type="transmembrane region" description="Helical" evidence="2">
    <location>
        <begin position="395"/>
        <end position="412"/>
    </location>
</feature>
<keyword evidence="2" id="KW-0812">Transmembrane</keyword>
<keyword evidence="5" id="KW-1185">Reference proteome</keyword>
<evidence type="ECO:0000313" key="5">
    <source>
        <dbReference type="Proteomes" id="UP000624279"/>
    </source>
</evidence>
<dbReference type="PANTHER" id="PTHR36927">
    <property type="entry name" value="BLR4337 PROTEIN"/>
    <property type="match status" value="1"/>
</dbReference>
<dbReference type="Pfam" id="PF01757">
    <property type="entry name" value="Acyl_transf_3"/>
    <property type="match status" value="1"/>
</dbReference>
<feature type="transmembrane region" description="Helical" evidence="2">
    <location>
        <begin position="237"/>
        <end position="255"/>
    </location>
</feature>
<keyword evidence="2" id="KW-0472">Membrane</keyword>
<feature type="transmembrane region" description="Helical" evidence="2">
    <location>
        <begin position="267"/>
        <end position="287"/>
    </location>
</feature>
<accession>A0ABR6YBY4</accession>
<dbReference type="Proteomes" id="UP000624279">
    <property type="component" value="Unassembled WGS sequence"/>
</dbReference>
<gene>
    <name evidence="4" type="ORF">H8K55_09325</name>
</gene>